<keyword evidence="2" id="KW-1185">Reference proteome</keyword>
<comment type="caution">
    <text evidence="1">The sequence shown here is derived from an EMBL/GenBank/DDBJ whole genome shotgun (WGS) entry which is preliminary data.</text>
</comment>
<accession>A0AAE1JUT9</accession>
<gene>
    <name evidence="1" type="ORF">QN277_018577</name>
</gene>
<dbReference type="Proteomes" id="UP001293593">
    <property type="component" value="Unassembled WGS sequence"/>
</dbReference>
<proteinExistence type="predicted"/>
<reference evidence="1" key="1">
    <citation type="submission" date="2023-10" db="EMBL/GenBank/DDBJ databases">
        <title>Chromosome-level genome of the transformable northern wattle, Acacia crassicarpa.</title>
        <authorList>
            <person name="Massaro I."/>
            <person name="Sinha N.R."/>
            <person name="Poethig S."/>
            <person name="Leichty A.R."/>
        </authorList>
    </citation>
    <scope>NUCLEOTIDE SEQUENCE</scope>
    <source>
        <strain evidence="1">Acra3RX</strain>
        <tissue evidence="1">Leaf</tissue>
    </source>
</reference>
<protein>
    <submittedName>
        <fullName evidence="1">Uncharacterized protein</fullName>
    </submittedName>
</protein>
<evidence type="ECO:0000313" key="2">
    <source>
        <dbReference type="Proteomes" id="UP001293593"/>
    </source>
</evidence>
<dbReference type="AlphaFoldDB" id="A0AAE1JUT9"/>
<sequence length="16" mass="1839">MLKQGDDLKEAFLPHP</sequence>
<evidence type="ECO:0000313" key="1">
    <source>
        <dbReference type="EMBL" id="KAK4275506.1"/>
    </source>
</evidence>
<name>A0AAE1JUT9_9FABA</name>
<organism evidence="1 2">
    <name type="scientific">Acacia crassicarpa</name>
    <name type="common">northern wattle</name>
    <dbReference type="NCBI Taxonomy" id="499986"/>
    <lineage>
        <taxon>Eukaryota</taxon>
        <taxon>Viridiplantae</taxon>
        <taxon>Streptophyta</taxon>
        <taxon>Embryophyta</taxon>
        <taxon>Tracheophyta</taxon>
        <taxon>Spermatophyta</taxon>
        <taxon>Magnoliopsida</taxon>
        <taxon>eudicotyledons</taxon>
        <taxon>Gunneridae</taxon>
        <taxon>Pentapetalae</taxon>
        <taxon>rosids</taxon>
        <taxon>fabids</taxon>
        <taxon>Fabales</taxon>
        <taxon>Fabaceae</taxon>
        <taxon>Caesalpinioideae</taxon>
        <taxon>mimosoid clade</taxon>
        <taxon>Acacieae</taxon>
        <taxon>Acacia</taxon>
    </lineage>
</organism>
<dbReference type="EMBL" id="JAWXYG010000004">
    <property type="protein sequence ID" value="KAK4275506.1"/>
    <property type="molecule type" value="Genomic_DNA"/>
</dbReference>